<feature type="compositionally biased region" description="Basic and acidic residues" evidence="1">
    <location>
        <begin position="191"/>
        <end position="227"/>
    </location>
</feature>
<dbReference type="AlphaFoldDB" id="A0AAD7IC11"/>
<feature type="compositionally biased region" description="Acidic residues" evidence="1">
    <location>
        <begin position="100"/>
        <end position="110"/>
    </location>
</feature>
<feature type="region of interest" description="Disordered" evidence="1">
    <location>
        <begin position="542"/>
        <end position="561"/>
    </location>
</feature>
<feature type="compositionally biased region" description="Polar residues" evidence="1">
    <location>
        <begin position="551"/>
        <end position="561"/>
    </location>
</feature>
<evidence type="ECO:0000313" key="2">
    <source>
        <dbReference type="EMBL" id="KAJ7739438.1"/>
    </source>
</evidence>
<name>A0AAD7IC11_9AGAR</name>
<feature type="region of interest" description="Disordered" evidence="1">
    <location>
        <begin position="1"/>
        <end position="320"/>
    </location>
</feature>
<comment type="caution">
    <text evidence="2">The sequence shown here is derived from an EMBL/GenBank/DDBJ whole genome shotgun (WGS) entry which is preliminary data.</text>
</comment>
<gene>
    <name evidence="2" type="ORF">DFH07DRAFT_965723</name>
</gene>
<sequence>MAERGRREASTARPGNVVNNAKQKRRTQEQIALDNAEKQRVKEEKDRVAQDLRTMELKRAVLAKSHQESPERETPPQNLSSTSPSSSPRDPYALIQDGIDPMDDGDDSDKDPDYVALEEAPSEDEIGTDQDPIDNEADDEAEIAAKVAAFEATLRTKPPAKKRTSTKAAKGTLRSEIQNMQESQPTGSKRKPADHDVPEGAEPAKKTKQRKAAEGGVKADWRQELRLGKPVKKSSTDWRRLAVSSRASSTSATSGPTHASASSSAGDLAPGELHQDEPEASLEAAHASRGQGTTARKTLVVDVNGKAKRQAKPRYTNSDLPFPSDGFSNDLKHYHETLVVDLVDWAGTLETPFIAAGIPEFKPTVTDLWTKYFSAYQLTDTVDSLAAGVIGNWRSSIGKRAVVVVQKHIQTLPTLNARRKWVADKLHDLTFLYRDPAKKSGSYRSDLFLTVFGVHLRYILKNEVSFGLPGVVAAALEHALLLCQSGELSTQGLPRRGKKTAHSFSTVPWAERAASYLKGIRVLGMQKWQEIYTLAREYADFKEDDGGDPFDNTTDGESTDG</sequence>
<feature type="compositionally biased region" description="Polar residues" evidence="1">
    <location>
        <begin position="175"/>
        <end position="187"/>
    </location>
</feature>
<feature type="compositionally biased region" description="Low complexity" evidence="1">
    <location>
        <begin position="242"/>
        <end position="265"/>
    </location>
</feature>
<feature type="compositionally biased region" description="Basic and acidic residues" evidence="1">
    <location>
        <begin position="1"/>
        <end position="10"/>
    </location>
</feature>
<proteinExistence type="predicted"/>
<protein>
    <submittedName>
        <fullName evidence="2">Uncharacterized protein</fullName>
    </submittedName>
</protein>
<feature type="compositionally biased region" description="Low complexity" evidence="1">
    <location>
        <begin position="75"/>
        <end position="91"/>
    </location>
</feature>
<dbReference type="EMBL" id="JARJLG010000132">
    <property type="protein sequence ID" value="KAJ7739438.1"/>
    <property type="molecule type" value="Genomic_DNA"/>
</dbReference>
<evidence type="ECO:0000256" key="1">
    <source>
        <dbReference type="SAM" id="MobiDB-lite"/>
    </source>
</evidence>
<feature type="compositionally biased region" description="Basic and acidic residues" evidence="1">
    <location>
        <begin position="35"/>
        <end position="74"/>
    </location>
</feature>
<dbReference type="Proteomes" id="UP001215280">
    <property type="component" value="Unassembled WGS sequence"/>
</dbReference>
<organism evidence="2 3">
    <name type="scientific">Mycena maculata</name>
    <dbReference type="NCBI Taxonomy" id="230809"/>
    <lineage>
        <taxon>Eukaryota</taxon>
        <taxon>Fungi</taxon>
        <taxon>Dikarya</taxon>
        <taxon>Basidiomycota</taxon>
        <taxon>Agaricomycotina</taxon>
        <taxon>Agaricomycetes</taxon>
        <taxon>Agaricomycetidae</taxon>
        <taxon>Agaricales</taxon>
        <taxon>Marasmiineae</taxon>
        <taxon>Mycenaceae</taxon>
        <taxon>Mycena</taxon>
    </lineage>
</organism>
<accession>A0AAD7IC11</accession>
<feature type="compositionally biased region" description="Acidic residues" evidence="1">
    <location>
        <begin position="120"/>
        <end position="142"/>
    </location>
</feature>
<reference evidence="2" key="1">
    <citation type="submission" date="2023-03" db="EMBL/GenBank/DDBJ databases">
        <title>Massive genome expansion in bonnet fungi (Mycena s.s.) driven by repeated elements and novel gene families across ecological guilds.</title>
        <authorList>
            <consortium name="Lawrence Berkeley National Laboratory"/>
            <person name="Harder C.B."/>
            <person name="Miyauchi S."/>
            <person name="Viragh M."/>
            <person name="Kuo A."/>
            <person name="Thoen E."/>
            <person name="Andreopoulos B."/>
            <person name="Lu D."/>
            <person name="Skrede I."/>
            <person name="Drula E."/>
            <person name="Henrissat B."/>
            <person name="Morin E."/>
            <person name="Kohler A."/>
            <person name="Barry K."/>
            <person name="LaButti K."/>
            <person name="Morin E."/>
            <person name="Salamov A."/>
            <person name="Lipzen A."/>
            <person name="Mereny Z."/>
            <person name="Hegedus B."/>
            <person name="Baldrian P."/>
            <person name="Stursova M."/>
            <person name="Weitz H."/>
            <person name="Taylor A."/>
            <person name="Grigoriev I.V."/>
            <person name="Nagy L.G."/>
            <person name="Martin F."/>
            <person name="Kauserud H."/>
        </authorList>
    </citation>
    <scope>NUCLEOTIDE SEQUENCE</scope>
    <source>
        <strain evidence="2">CBHHK188m</strain>
    </source>
</reference>
<evidence type="ECO:0000313" key="3">
    <source>
        <dbReference type="Proteomes" id="UP001215280"/>
    </source>
</evidence>
<keyword evidence="3" id="KW-1185">Reference proteome</keyword>